<gene>
    <name evidence="13" type="primary">ruvC</name>
    <name evidence="16" type="ORF">CJD36_005470</name>
</gene>
<feature type="active site" evidence="13">
    <location>
        <position position="179"/>
    </location>
</feature>
<dbReference type="Pfam" id="PF02075">
    <property type="entry name" value="RuvC"/>
    <property type="match status" value="1"/>
</dbReference>
<dbReference type="InterPro" id="IPR002176">
    <property type="entry name" value="X-over_junc_endoDNase_RuvC"/>
</dbReference>
<keyword evidence="7 13" id="KW-0378">Hydrolase</keyword>
<keyword evidence="6 13" id="KW-0227">DNA damage</keyword>
<dbReference type="PANTHER" id="PTHR30194">
    <property type="entry name" value="CROSSOVER JUNCTION ENDODEOXYRIBONUCLEASE RUVC"/>
    <property type="match status" value="1"/>
</dbReference>
<protein>
    <recommendedName>
        <fullName evidence="13 14">Crossover junction endodeoxyribonuclease RuvC</fullName>
        <ecNumber evidence="13 14">3.1.21.10</ecNumber>
    </recommendedName>
    <alternativeName>
        <fullName evidence="13">Holliday junction nuclease RuvC</fullName>
    </alternativeName>
    <alternativeName>
        <fullName evidence="13">Holliday junction resolvase RuvC</fullName>
    </alternativeName>
</protein>
<comment type="subcellular location">
    <subcellularLocation>
        <location evidence="13">Cytoplasm</location>
    </subcellularLocation>
</comment>
<evidence type="ECO:0000256" key="4">
    <source>
        <dbReference type="ARBA" id="ARBA00022723"/>
    </source>
</evidence>
<evidence type="ECO:0000256" key="14">
    <source>
        <dbReference type="NCBIfam" id="TIGR00228"/>
    </source>
</evidence>
<dbReference type="EC" id="3.1.21.10" evidence="13 14"/>
<dbReference type="InterPro" id="IPR012337">
    <property type="entry name" value="RNaseH-like_sf"/>
</dbReference>
<feature type="binding site" evidence="13">
    <location>
        <position position="179"/>
    </location>
    <ligand>
        <name>Mg(2+)</name>
        <dbReference type="ChEBI" id="CHEBI:18420"/>
        <label>1</label>
    </ligand>
</feature>
<comment type="catalytic activity">
    <reaction evidence="12 13">
        <text>Endonucleolytic cleavage at a junction such as a reciprocal single-stranded crossover between two homologous DNA duplexes (Holliday junction).</text>
        <dbReference type="EC" id="3.1.21.10"/>
    </reaction>
</comment>
<dbReference type="EMBL" id="PPSL01000002">
    <property type="protein sequence ID" value="PQJ11255.1"/>
    <property type="molecule type" value="Genomic_DNA"/>
</dbReference>
<dbReference type="OrthoDB" id="9805499at2"/>
<feature type="active site" evidence="13">
    <location>
        <position position="46"/>
    </location>
</feature>
<evidence type="ECO:0000256" key="9">
    <source>
        <dbReference type="ARBA" id="ARBA00023125"/>
    </source>
</evidence>
<keyword evidence="10 13" id="KW-0233">DNA recombination</keyword>
<keyword evidence="15" id="KW-0472">Membrane</keyword>
<dbReference type="HAMAP" id="MF_00034">
    <property type="entry name" value="RuvC"/>
    <property type="match status" value="1"/>
</dbReference>
<name>A0A2S7SXD4_9BACT</name>
<evidence type="ECO:0000256" key="5">
    <source>
        <dbReference type="ARBA" id="ARBA00022759"/>
    </source>
</evidence>
<evidence type="ECO:0000256" key="10">
    <source>
        <dbReference type="ARBA" id="ARBA00023172"/>
    </source>
</evidence>
<dbReference type="InterPro" id="IPR036397">
    <property type="entry name" value="RNaseH_sf"/>
</dbReference>
<evidence type="ECO:0000256" key="2">
    <source>
        <dbReference type="ARBA" id="ARBA00022490"/>
    </source>
</evidence>
<evidence type="ECO:0000256" key="7">
    <source>
        <dbReference type="ARBA" id="ARBA00022801"/>
    </source>
</evidence>
<feature type="active site" evidence="13">
    <location>
        <position position="106"/>
    </location>
</feature>
<feature type="binding site" evidence="13">
    <location>
        <position position="46"/>
    </location>
    <ligand>
        <name>Mg(2+)</name>
        <dbReference type="ChEBI" id="CHEBI:18420"/>
        <label>1</label>
    </ligand>
</feature>
<keyword evidence="2 13" id="KW-0963">Cytoplasm</keyword>
<dbReference type="GO" id="GO:0008821">
    <property type="term" value="F:crossover junction DNA endonuclease activity"/>
    <property type="evidence" value="ECO:0007669"/>
    <property type="project" value="UniProtKB-UniRule"/>
</dbReference>
<evidence type="ECO:0000256" key="8">
    <source>
        <dbReference type="ARBA" id="ARBA00022842"/>
    </source>
</evidence>
<keyword evidence="9 13" id="KW-0238">DNA-binding</keyword>
<reference evidence="16 17" key="1">
    <citation type="submission" date="2018-01" db="EMBL/GenBank/DDBJ databases">
        <title>A novel member of the phylum Bacteroidetes isolated from glacier ice.</title>
        <authorList>
            <person name="Liu Q."/>
            <person name="Xin Y.-H."/>
        </authorList>
    </citation>
    <scope>NUCLEOTIDE SEQUENCE [LARGE SCALE GENOMIC DNA]</scope>
    <source>
        <strain evidence="16 17">RB1R16</strain>
    </source>
</reference>
<evidence type="ECO:0000313" key="17">
    <source>
        <dbReference type="Proteomes" id="UP000239872"/>
    </source>
</evidence>
<keyword evidence="8 13" id="KW-0460">Magnesium</keyword>
<dbReference type="GO" id="GO:0048476">
    <property type="term" value="C:Holliday junction resolvase complex"/>
    <property type="evidence" value="ECO:0007669"/>
    <property type="project" value="UniProtKB-UniRule"/>
</dbReference>
<accession>A0A2S7SXD4</accession>
<dbReference type="GO" id="GO:0003677">
    <property type="term" value="F:DNA binding"/>
    <property type="evidence" value="ECO:0007669"/>
    <property type="project" value="UniProtKB-KW"/>
</dbReference>
<comment type="function">
    <text evidence="13">The RuvA-RuvB-RuvC complex processes Holliday junction (HJ) DNA during genetic recombination and DNA repair. Endonuclease that resolves HJ intermediates. Cleaves cruciform DNA by making single-stranded nicks across the HJ at symmetrical positions within the homologous arms, yielding a 5'-phosphate and a 3'-hydroxyl group; requires a central core of homology in the junction. The consensus cleavage sequence is 5'-(A/T)TT(C/G)-3'. Cleavage occurs on the 3'-side of the TT dinucleotide at the point of strand exchange. HJ branch migration catalyzed by RuvA-RuvB allows RuvC to scan DNA until it finds its consensus sequence, where it cleaves and resolves the cruciform DNA.</text>
</comment>
<dbReference type="NCBIfam" id="TIGR00228">
    <property type="entry name" value="ruvC"/>
    <property type="match status" value="1"/>
</dbReference>
<dbReference type="PRINTS" id="PR00696">
    <property type="entry name" value="RSOLVASERUVC"/>
</dbReference>
<evidence type="ECO:0000313" key="16">
    <source>
        <dbReference type="EMBL" id="PQJ11255.1"/>
    </source>
</evidence>
<dbReference type="PROSITE" id="PS01321">
    <property type="entry name" value="RUVC"/>
    <property type="match status" value="1"/>
</dbReference>
<dbReference type="SUPFAM" id="SSF53098">
    <property type="entry name" value="Ribonuclease H-like"/>
    <property type="match status" value="1"/>
</dbReference>
<dbReference type="GO" id="GO:0000287">
    <property type="term" value="F:magnesium ion binding"/>
    <property type="evidence" value="ECO:0007669"/>
    <property type="project" value="UniProtKB-UniRule"/>
</dbReference>
<keyword evidence="15" id="KW-1133">Transmembrane helix</keyword>
<keyword evidence="5 13" id="KW-0255">Endonuclease</keyword>
<comment type="subunit">
    <text evidence="13">Homodimer which binds Holliday junction (HJ) DNA. The HJ becomes 2-fold symmetrical on binding to RuvC with unstacked arms; it has a different conformation from HJ DNA in complex with RuvA. In the full resolvosome a probable DNA-RuvA(4)-RuvB(12)-RuvC(2) complex forms which resolves the HJ.</text>
</comment>
<organism evidence="16 17">
    <name type="scientific">Flavipsychrobacter stenotrophus</name>
    <dbReference type="NCBI Taxonomy" id="2077091"/>
    <lineage>
        <taxon>Bacteria</taxon>
        <taxon>Pseudomonadati</taxon>
        <taxon>Bacteroidota</taxon>
        <taxon>Chitinophagia</taxon>
        <taxon>Chitinophagales</taxon>
        <taxon>Chitinophagaceae</taxon>
        <taxon>Flavipsychrobacter</taxon>
    </lineage>
</organism>
<keyword evidence="4 13" id="KW-0479">Metal-binding</keyword>
<evidence type="ECO:0000256" key="6">
    <source>
        <dbReference type="ARBA" id="ARBA00022763"/>
    </source>
</evidence>
<dbReference type="InterPro" id="IPR020563">
    <property type="entry name" value="X-over_junc_endoDNase_Mg_BS"/>
</dbReference>
<dbReference type="CDD" id="cd16962">
    <property type="entry name" value="RuvC"/>
    <property type="match status" value="1"/>
</dbReference>
<keyword evidence="15" id="KW-0812">Transmembrane</keyword>
<comment type="caution">
    <text evidence="16">The sequence shown here is derived from an EMBL/GenBank/DDBJ whole genome shotgun (WGS) entry which is preliminary data.</text>
</comment>
<dbReference type="PANTHER" id="PTHR30194:SF3">
    <property type="entry name" value="CROSSOVER JUNCTION ENDODEOXYRIBONUCLEASE RUVC"/>
    <property type="match status" value="1"/>
</dbReference>
<keyword evidence="17" id="KW-1185">Reference proteome</keyword>
<comment type="similarity">
    <text evidence="1 13">Belongs to the RuvC family.</text>
</comment>
<dbReference type="Gene3D" id="3.30.420.10">
    <property type="entry name" value="Ribonuclease H-like superfamily/Ribonuclease H"/>
    <property type="match status" value="1"/>
</dbReference>
<sequence>MSILSILRILSLPEFNIAAKLISVFLLITYYISFLKEPTQIILGIDPGTLVMGYGLIAVSKNTISLVEMGVLKLSSKEDHSERLHLIFKKTDALIKLHRPLAVAIEAPFFGKNVQSMLKLGRAQGVAIAAAMANGLQATEYAPRKIKQSVTGRGNASKEQVWQMLQATLKFTEEDPYMDATDAVAVALCHHYQLRSPLPLIPVATKAKVKKNNSWEAFISNNPERIK</sequence>
<feature type="transmembrane region" description="Helical" evidence="15">
    <location>
        <begin position="39"/>
        <end position="59"/>
    </location>
</feature>
<evidence type="ECO:0000256" key="12">
    <source>
        <dbReference type="ARBA" id="ARBA00029354"/>
    </source>
</evidence>
<proteinExistence type="inferred from homology"/>
<comment type="cofactor">
    <cofactor evidence="13">
        <name>Mg(2+)</name>
        <dbReference type="ChEBI" id="CHEBI:18420"/>
    </cofactor>
    <text evidence="13">Binds 2 Mg(2+) ion per subunit.</text>
</comment>
<keyword evidence="3 13" id="KW-0540">Nuclease</keyword>
<keyword evidence="11 13" id="KW-0234">DNA repair</keyword>
<dbReference type="FunFam" id="3.30.420.10:FF:000002">
    <property type="entry name" value="Crossover junction endodeoxyribonuclease RuvC"/>
    <property type="match status" value="1"/>
</dbReference>
<feature type="transmembrane region" description="Helical" evidence="15">
    <location>
        <begin position="12"/>
        <end position="33"/>
    </location>
</feature>
<dbReference type="GO" id="GO:0005737">
    <property type="term" value="C:cytoplasm"/>
    <property type="evidence" value="ECO:0007669"/>
    <property type="project" value="UniProtKB-SubCell"/>
</dbReference>
<evidence type="ECO:0000256" key="13">
    <source>
        <dbReference type="HAMAP-Rule" id="MF_00034"/>
    </source>
</evidence>
<dbReference type="GO" id="GO:0006281">
    <property type="term" value="P:DNA repair"/>
    <property type="evidence" value="ECO:0007669"/>
    <property type="project" value="UniProtKB-UniRule"/>
</dbReference>
<evidence type="ECO:0000256" key="1">
    <source>
        <dbReference type="ARBA" id="ARBA00009518"/>
    </source>
</evidence>
<evidence type="ECO:0000256" key="15">
    <source>
        <dbReference type="SAM" id="Phobius"/>
    </source>
</evidence>
<evidence type="ECO:0000256" key="3">
    <source>
        <dbReference type="ARBA" id="ARBA00022722"/>
    </source>
</evidence>
<feature type="binding site" evidence="13">
    <location>
        <position position="106"/>
    </location>
    <ligand>
        <name>Mg(2+)</name>
        <dbReference type="ChEBI" id="CHEBI:18420"/>
        <label>2</label>
    </ligand>
</feature>
<dbReference type="GO" id="GO:0006310">
    <property type="term" value="P:DNA recombination"/>
    <property type="evidence" value="ECO:0007669"/>
    <property type="project" value="UniProtKB-UniRule"/>
</dbReference>
<dbReference type="AlphaFoldDB" id="A0A2S7SXD4"/>
<evidence type="ECO:0000256" key="11">
    <source>
        <dbReference type="ARBA" id="ARBA00023204"/>
    </source>
</evidence>
<dbReference type="Proteomes" id="UP000239872">
    <property type="component" value="Unassembled WGS sequence"/>
</dbReference>